<gene>
    <name evidence="3" type="ORF">MKZ38_002343</name>
</gene>
<feature type="signal peptide" evidence="2">
    <location>
        <begin position="1"/>
        <end position="22"/>
    </location>
</feature>
<feature type="compositionally biased region" description="Low complexity" evidence="1">
    <location>
        <begin position="268"/>
        <end position="305"/>
    </location>
</feature>
<dbReference type="Gene3D" id="2.70.50.70">
    <property type="match status" value="1"/>
</dbReference>
<feature type="compositionally biased region" description="Gly residues" evidence="1">
    <location>
        <begin position="255"/>
        <end position="267"/>
    </location>
</feature>
<name>A0AAD5WWU6_9PEZI</name>
<proteinExistence type="predicted"/>
<dbReference type="AlphaFoldDB" id="A0AAD5WWU6"/>
<accession>A0AAD5WWU6</accession>
<evidence type="ECO:0000313" key="3">
    <source>
        <dbReference type="EMBL" id="KAJ2906264.1"/>
    </source>
</evidence>
<dbReference type="PANTHER" id="PTHR36182:SF1">
    <property type="entry name" value="PROTEIN, PUTATIVE (AFU_ORTHOLOGUE AFUA_6G10930)-RELATED"/>
    <property type="match status" value="1"/>
</dbReference>
<evidence type="ECO:0000313" key="4">
    <source>
        <dbReference type="Proteomes" id="UP001201980"/>
    </source>
</evidence>
<reference evidence="3" key="1">
    <citation type="submission" date="2022-07" db="EMBL/GenBank/DDBJ databases">
        <title>Draft genome sequence of Zalerion maritima ATCC 34329, a (micro)plastics degrading marine fungus.</title>
        <authorList>
            <person name="Paco A."/>
            <person name="Goncalves M.F.M."/>
            <person name="Rocha-Santos T.A.P."/>
            <person name="Alves A."/>
        </authorList>
    </citation>
    <scope>NUCLEOTIDE SEQUENCE</scope>
    <source>
        <strain evidence="3">ATCC 34329</strain>
    </source>
</reference>
<dbReference type="PANTHER" id="PTHR36182">
    <property type="entry name" value="PROTEIN, PUTATIVE (AFU_ORTHOLOGUE AFUA_6G10930)-RELATED"/>
    <property type="match status" value="1"/>
</dbReference>
<dbReference type="Proteomes" id="UP001201980">
    <property type="component" value="Unassembled WGS sequence"/>
</dbReference>
<feature type="compositionally biased region" description="Low complexity" evidence="1">
    <location>
        <begin position="397"/>
        <end position="414"/>
    </location>
</feature>
<organism evidence="3 4">
    <name type="scientific">Zalerion maritima</name>
    <dbReference type="NCBI Taxonomy" id="339359"/>
    <lineage>
        <taxon>Eukaryota</taxon>
        <taxon>Fungi</taxon>
        <taxon>Dikarya</taxon>
        <taxon>Ascomycota</taxon>
        <taxon>Pezizomycotina</taxon>
        <taxon>Sordariomycetes</taxon>
        <taxon>Lulworthiomycetidae</taxon>
        <taxon>Lulworthiales</taxon>
        <taxon>Lulworthiaceae</taxon>
        <taxon>Zalerion</taxon>
    </lineage>
</organism>
<keyword evidence="2" id="KW-0732">Signal</keyword>
<feature type="region of interest" description="Disordered" evidence="1">
    <location>
        <begin position="320"/>
        <end position="342"/>
    </location>
</feature>
<dbReference type="EMBL" id="JAKWBI020000016">
    <property type="protein sequence ID" value="KAJ2906264.1"/>
    <property type="molecule type" value="Genomic_DNA"/>
</dbReference>
<sequence length="558" mass="56210">MFGKSSLIAATAALMAAAPSVAHMTMSYPAPVFASNNPFNGGNVLDTYTAPMSGREQFPCRDSSVIDALGTDAGSPVDTWSAGEARNITITGGAFHGGGSCQLSLSYDQGTTFKVIKSFIGNCPSANGETSYDVTVPSDAPSGDAVFAWTWFNKIGNREMYMNCAVVTISGSSSKRDIEAQKRDVAFDNRPNIFVANIDGTDGCQTSEMIDVDFPNPGEEVVRDTDAAGLYVDEAKCSDPDDTGAGTPSNSDSGSGSGDDSGSGGDSGSSTSAEASAEPTTTDAAATSSSTMYVSSSTSYSDMSTESSVESSFASTTTSAAASSSASSTSGETATSTGGVGPIHITFTKTTTCYYTGNRTTTASAHSSTKTLTYIPTGTIATVIPVEPAPSSENTMPVSSVSNSPSSASSPGGVFVTTPADGATTSAASSTSAVETETEIASSSEAASTTEEAANPTTFMTSTKTEVTTTAVAGTSASTSAAATATAAPGTSEGGFTVGEACDTEGEWNCISGSAFQRCASGIWSAVISMAAGTTCEAGISETFVMHRKRGGSRIVEA</sequence>
<protein>
    <submittedName>
        <fullName evidence="3">Uncharacterized protein</fullName>
    </submittedName>
</protein>
<evidence type="ECO:0000256" key="2">
    <source>
        <dbReference type="SAM" id="SignalP"/>
    </source>
</evidence>
<feature type="compositionally biased region" description="Low complexity" evidence="1">
    <location>
        <begin position="320"/>
        <end position="337"/>
    </location>
</feature>
<feature type="chain" id="PRO_5042029202" evidence="2">
    <location>
        <begin position="23"/>
        <end position="558"/>
    </location>
</feature>
<feature type="region of interest" description="Disordered" evidence="1">
    <location>
        <begin position="235"/>
        <end position="305"/>
    </location>
</feature>
<feature type="compositionally biased region" description="Low complexity" evidence="1">
    <location>
        <begin position="423"/>
        <end position="464"/>
    </location>
</feature>
<comment type="caution">
    <text evidence="3">The sequence shown here is derived from an EMBL/GenBank/DDBJ whole genome shotgun (WGS) entry which is preliminary data.</text>
</comment>
<feature type="region of interest" description="Disordered" evidence="1">
    <location>
        <begin position="387"/>
        <end position="464"/>
    </location>
</feature>
<keyword evidence="4" id="KW-1185">Reference proteome</keyword>
<evidence type="ECO:0000256" key="1">
    <source>
        <dbReference type="SAM" id="MobiDB-lite"/>
    </source>
</evidence>